<keyword evidence="4" id="KW-0805">Transcription regulation</keyword>
<keyword evidence="8" id="KW-0732">Signal</keyword>
<dbReference type="SUPFAM" id="SSF63829">
    <property type="entry name" value="Calcium-dependent phosphotriesterase"/>
    <property type="match status" value="1"/>
</dbReference>
<dbReference type="SMART" id="SM00448">
    <property type="entry name" value="REC"/>
    <property type="match status" value="1"/>
</dbReference>
<dbReference type="Pfam" id="PF00072">
    <property type="entry name" value="Response_reg"/>
    <property type="match status" value="1"/>
</dbReference>
<feature type="modified residue" description="4-aspartylphosphate" evidence="6">
    <location>
        <position position="1236"/>
    </location>
</feature>
<dbReference type="InterPro" id="IPR001789">
    <property type="entry name" value="Sig_transdc_resp-reg_receiver"/>
</dbReference>
<dbReference type="Pfam" id="PF12833">
    <property type="entry name" value="HTH_18"/>
    <property type="match status" value="1"/>
</dbReference>
<dbReference type="SUPFAM" id="SSF55874">
    <property type="entry name" value="ATPase domain of HSP90 chaperone/DNA topoisomerase II/histidine kinase"/>
    <property type="match status" value="1"/>
</dbReference>
<evidence type="ECO:0000256" key="2">
    <source>
        <dbReference type="ARBA" id="ARBA00012438"/>
    </source>
</evidence>
<dbReference type="GO" id="GO:0000155">
    <property type="term" value="F:phosphorelay sensor kinase activity"/>
    <property type="evidence" value="ECO:0007669"/>
    <property type="project" value="InterPro"/>
</dbReference>
<dbReference type="InterPro" id="IPR018060">
    <property type="entry name" value="HTH_AraC"/>
</dbReference>
<evidence type="ECO:0000259" key="9">
    <source>
        <dbReference type="PROSITE" id="PS01124"/>
    </source>
</evidence>
<evidence type="ECO:0000256" key="6">
    <source>
        <dbReference type="PROSITE-ProRule" id="PRU00169"/>
    </source>
</evidence>
<evidence type="ECO:0000256" key="4">
    <source>
        <dbReference type="ARBA" id="ARBA00023015"/>
    </source>
</evidence>
<keyword evidence="7" id="KW-1133">Transmembrane helix</keyword>
<sequence length="1444" mass="162692">MVLACKNIFSLIVLLLVVATAVAQPKCKVEYFSTENGLSHQAVTSTIKDREGFMWFGSWDGINRFDGRSFISFKSFPGDSSQLGNDRIDQIVEDQSDHLWIQAYDRHVYRFDKKSEQFLPLYNLVNQHKKQKVTFSRILRAANGWVWLQTDREGLYCVPQKDIKPGSIIAYSFSSNDINFFHEDKDKKIWVGTSGGLNCLLPSPTGEYKNSNINVPHITDADYTVVDEDNDQLYFGTADGQLIIYNKKANNFSSYQLSADHLQGLLRSRLGRVIYASSTTGQVISFNLDDKKITTNTYSPAVPLYSLYEDKQGGIWIEPRTEGIIRFDPVSQAFHHFSRQNTDRLNVINNHVKIWEDNNGLVWCFLKGGGFGYYNAANGKFDYTLSTPDAGITTLPANVYTVYFDKAGVLWLTTNERQLIKIILQSNVFKQQLLTDQVNTKFDNEVRGIFYDSNNRLWVGAKNGKYYVYQNNKRITGLFDNEPAEGLGLVYAIIEDRLGNIWLGTKANGIYKAMPLDKAGTKYHLQHFLPTGKGGGTLPCNDIYSLLEDKQGRIWIGSFDKGVYLVKEEGGNVQFLPAVVLFKNYPKDTDPKIRHMALDANGNIWAGTTNGLLLLQTGDKAGNCSLYQKIPGDKNSLGNNDIQFVFRDSKNRMWLATSGGGFCLAMGNRPFQTLQFRNYTTKDGMPNDYVLSCAEDAQGNLWLATENGLSRFDAEQLIFRNFDSYDGLPRASFSEAAACLRLPGGQLVFGSTKGCIAFDPVRLNNDRMAASIAFTNLQINNEDAGPGRNDSALTLKYNQNIISIEYAMLDQRAGNRHALVYRLLGFDSTWYSDRQQRRTTYTNLPPGKYVFEVKSLSTDLYSNTPYKSVAITILPPPWKTWWAYLIYIICIGSLLVIIRRYALAMIRLRNKVAIEKRLAALKINFFTNISHELRTPLTLIINPIEQLLRKEKLSTEGTAWVEVARKNANRMVRFINQLLDLRKVESNKATLHISRVEVVNFVQKISDHFTGALKSKQLSLEINAEPEEVIAWIDAEKLDIVIFNLLANAVKFTPAGKAISITISQLPVEQSFLIAVSDQGPGVDAGKLKDIFDLFYEADHPATTQKGSGIGLALSKELVHLHGGDIWAVNNERGGLTVSVKIKLGARPDKQEELLIEQMDPEMTAYPEQEQVEQLPIQQSPADPQAPLVLLVEDNDELRSFLSSQLSEFYRVEVATNGEEGLKKAIRLIPDLILSDIMMPVMDGIQMLDKIKNDINTSHIPVVLLSARYSIESRIEGLRYGADCYITKPFHNEFLIASIDNLLRQRKKLFDSLVSKKPATELSPSPIVVTSGDETFLKEVIRVVEEKMTDPGFNMETIAESMNMSRSAFYKKFKSLTGLTTVEFVRDMRLQRSKQYFDAGSTNIAEVAYWSGFSNPKYFSTCFREKYQVSPSDYIKSKAGGSGQ</sequence>
<keyword evidence="5" id="KW-0804">Transcription</keyword>
<dbReference type="GO" id="GO:0003700">
    <property type="term" value="F:DNA-binding transcription factor activity"/>
    <property type="evidence" value="ECO:0007669"/>
    <property type="project" value="InterPro"/>
</dbReference>
<dbReference type="EMBL" id="LVXG01000056">
    <property type="protein sequence ID" value="OQP42877.1"/>
    <property type="molecule type" value="Genomic_DNA"/>
</dbReference>
<comment type="caution">
    <text evidence="12">The sequence shown here is derived from an EMBL/GenBank/DDBJ whole genome shotgun (WGS) entry which is preliminary data.</text>
</comment>
<protein>
    <recommendedName>
        <fullName evidence="2">histidine kinase</fullName>
        <ecNumber evidence="2">2.7.13.3</ecNumber>
    </recommendedName>
</protein>
<dbReference type="Proteomes" id="UP000192610">
    <property type="component" value="Unassembled WGS sequence"/>
</dbReference>
<dbReference type="GO" id="GO:0043565">
    <property type="term" value="F:sequence-specific DNA binding"/>
    <property type="evidence" value="ECO:0007669"/>
    <property type="project" value="InterPro"/>
</dbReference>
<dbReference type="InterPro" id="IPR011006">
    <property type="entry name" value="CheY-like_superfamily"/>
</dbReference>
<dbReference type="OrthoDB" id="1489484at2"/>
<gene>
    <name evidence="12" type="ORF">A4H97_12040</name>
</gene>
<keyword evidence="13" id="KW-1185">Reference proteome</keyword>
<dbReference type="InterPro" id="IPR011110">
    <property type="entry name" value="Reg_prop"/>
</dbReference>
<dbReference type="Gene3D" id="3.40.50.2300">
    <property type="match status" value="1"/>
</dbReference>
<dbReference type="SMART" id="SM00342">
    <property type="entry name" value="HTH_ARAC"/>
    <property type="match status" value="1"/>
</dbReference>
<comment type="catalytic activity">
    <reaction evidence="1">
        <text>ATP + protein L-histidine = ADP + protein N-phospho-L-histidine.</text>
        <dbReference type="EC" id="2.7.13.3"/>
    </reaction>
</comment>
<dbReference type="SUPFAM" id="SSF52172">
    <property type="entry name" value="CheY-like"/>
    <property type="match status" value="1"/>
</dbReference>
<name>A0A1V9E9S2_9BACT</name>
<dbReference type="InterPro" id="IPR005467">
    <property type="entry name" value="His_kinase_dom"/>
</dbReference>
<organism evidence="12 13">
    <name type="scientific">Niastella yeongjuensis</name>
    <dbReference type="NCBI Taxonomy" id="354355"/>
    <lineage>
        <taxon>Bacteria</taxon>
        <taxon>Pseudomonadati</taxon>
        <taxon>Bacteroidota</taxon>
        <taxon>Chitinophagia</taxon>
        <taxon>Chitinophagales</taxon>
        <taxon>Chitinophagaceae</taxon>
        <taxon>Niastella</taxon>
    </lineage>
</organism>
<dbReference type="InterPro" id="IPR036097">
    <property type="entry name" value="HisK_dim/P_sf"/>
</dbReference>
<feature type="signal peptide" evidence="8">
    <location>
        <begin position="1"/>
        <end position="23"/>
    </location>
</feature>
<evidence type="ECO:0000256" key="8">
    <source>
        <dbReference type="SAM" id="SignalP"/>
    </source>
</evidence>
<dbReference type="CDD" id="cd00082">
    <property type="entry name" value="HisKA"/>
    <property type="match status" value="1"/>
</dbReference>
<dbReference type="Pfam" id="PF07494">
    <property type="entry name" value="Reg_prop"/>
    <property type="match status" value="3"/>
</dbReference>
<feature type="domain" description="Histidine kinase" evidence="10">
    <location>
        <begin position="928"/>
        <end position="1146"/>
    </location>
</feature>
<dbReference type="CDD" id="cd17574">
    <property type="entry name" value="REC_OmpR"/>
    <property type="match status" value="1"/>
</dbReference>
<dbReference type="Gene3D" id="2.130.10.10">
    <property type="entry name" value="YVTN repeat-like/Quinoprotein amine dehydrogenase"/>
    <property type="match status" value="4"/>
</dbReference>
<evidence type="ECO:0000313" key="12">
    <source>
        <dbReference type="EMBL" id="OQP42877.1"/>
    </source>
</evidence>
<dbReference type="PROSITE" id="PS50109">
    <property type="entry name" value="HIS_KIN"/>
    <property type="match status" value="1"/>
</dbReference>
<feature type="domain" description="Response regulatory" evidence="11">
    <location>
        <begin position="1188"/>
        <end position="1303"/>
    </location>
</feature>
<dbReference type="InterPro" id="IPR011047">
    <property type="entry name" value="Quinoprotein_ADH-like_sf"/>
</dbReference>
<dbReference type="InterPro" id="IPR003594">
    <property type="entry name" value="HATPase_dom"/>
</dbReference>
<keyword evidence="7" id="KW-0472">Membrane</keyword>
<dbReference type="STRING" id="354355.SAMN05660816_03073"/>
<evidence type="ECO:0000313" key="13">
    <source>
        <dbReference type="Proteomes" id="UP000192610"/>
    </source>
</evidence>
<dbReference type="SMART" id="SM00388">
    <property type="entry name" value="HisKA"/>
    <property type="match status" value="1"/>
</dbReference>
<dbReference type="PRINTS" id="PR00344">
    <property type="entry name" value="BCTRLSENSOR"/>
</dbReference>
<dbReference type="Pfam" id="PF02518">
    <property type="entry name" value="HATPase_c"/>
    <property type="match status" value="1"/>
</dbReference>
<dbReference type="PANTHER" id="PTHR43547:SF2">
    <property type="entry name" value="HYBRID SIGNAL TRANSDUCTION HISTIDINE KINASE C"/>
    <property type="match status" value="1"/>
</dbReference>
<dbReference type="PROSITE" id="PS50110">
    <property type="entry name" value="RESPONSE_REGULATORY"/>
    <property type="match status" value="1"/>
</dbReference>
<feature type="domain" description="HTH araC/xylS-type" evidence="9">
    <location>
        <begin position="1338"/>
        <end position="1437"/>
    </location>
</feature>
<dbReference type="InterPro" id="IPR015943">
    <property type="entry name" value="WD40/YVTN_repeat-like_dom_sf"/>
</dbReference>
<proteinExistence type="predicted"/>
<evidence type="ECO:0000259" key="11">
    <source>
        <dbReference type="PROSITE" id="PS50110"/>
    </source>
</evidence>
<dbReference type="Gene3D" id="1.10.10.60">
    <property type="entry name" value="Homeodomain-like"/>
    <property type="match status" value="2"/>
</dbReference>
<dbReference type="Pfam" id="PF07495">
    <property type="entry name" value="Y_Y_Y"/>
    <property type="match status" value="1"/>
</dbReference>
<dbReference type="Gene3D" id="2.60.40.10">
    <property type="entry name" value="Immunoglobulins"/>
    <property type="match status" value="1"/>
</dbReference>
<evidence type="ECO:0000256" key="3">
    <source>
        <dbReference type="ARBA" id="ARBA00022553"/>
    </source>
</evidence>
<dbReference type="SUPFAM" id="SSF47384">
    <property type="entry name" value="Homodimeric domain of signal transducing histidine kinase"/>
    <property type="match status" value="1"/>
</dbReference>
<dbReference type="Pfam" id="PF00512">
    <property type="entry name" value="HisKA"/>
    <property type="match status" value="1"/>
</dbReference>
<dbReference type="SMART" id="SM00387">
    <property type="entry name" value="HATPase_c"/>
    <property type="match status" value="1"/>
</dbReference>
<accession>A0A1V9E9S2</accession>
<dbReference type="FunFam" id="1.10.287.130:FF:000045">
    <property type="entry name" value="Two-component system sensor histidine kinase/response regulator"/>
    <property type="match status" value="1"/>
</dbReference>
<reference evidence="13" key="1">
    <citation type="submission" date="2016-04" db="EMBL/GenBank/DDBJ databases">
        <authorList>
            <person name="Chen L."/>
            <person name="Zhuang W."/>
            <person name="Wang G."/>
        </authorList>
    </citation>
    <scope>NUCLEOTIDE SEQUENCE [LARGE SCALE GENOMIC DNA]</scope>
    <source>
        <strain evidence="13">17621</strain>
    </source>
</reference>
<dbReference type="EC" id="2.7.13.3" evidence="2"/>
<keyword evidence="7" id="KW-0812">Transmembrane</keyword>
<feature type="chain" id="PRO_5010738945" description="histidine kinase" evidence="8">
    <location>
        <begin position="24"/>
        <end position="1444"/>
    </location>
</feature>
<dbReference type="InterPro" id="IPR011123">
    <property type="entry name" value="Y_Y_Y"/>
</dbReference>
<evidence type="ECO:0000259" key="10">
    <source>
        <dbReference type="PROSITE" id="PS50109"/>
    </source>
</evidence>
<dbReference type="PROSITE" id="PS01124">
    <property type="entry name" value="HTH_ARAC_FAMILY_2"/>
    <property type="match status" value="1"/>
</dbReference>
<dbReference type="PANTHER" id="PTHR43547">
    <property type="entry name" value="TWO-COMPONENT HISTIDINE KINASE"/>
    <property type="match status" value="1"/>
</dbReference>
<dbReference type="InterPro" id="IPR004358">
    <property type="entry name" value="Sig_transdc_His_kin-like_C"/>
</dbReference>
<dbReference type="Gene3D" id="3.30.565.10">
    <property type="entry name" value="Histidine kinase-like ATPase, C-terminal domain"/>
    <property type="match status" value="1"/>
</dbReference>
<evidence type="ECO:0000256" key="5">
    <source>
        <dbReference type="ARBA" id="ARBA00023163"/>
    </source>
</evidence>
<evidence type="ECO:0000256" key="7">
    <source>
        <dbReference type="SAM" id="Phobius"/>
    </source>
</evidence>
<dbReference type="InterPro" id="IPR036890">
    <property type="entry name" value="HATPase_C_sf"/>
</dbReference>
<dbReference type="Gene3D" id="1.10.287.130">
    <property type="match status" value="1"/>
</dbReference>
<dbReference type="InterPro" id="IPR009057">
    <property type="entry name" value="Homeodomain-like_sf"/>
</dbReference>
<feature type="transmembrane region" description="Helical" evidence="7">
    <location>
        <begin position="881"/>
        <end position="902"/>
    </location>
</feature>
<evidence type="ECO:0000256" key="1">
    <source>
        <dbReference type="ARBA" id="ARBA00000085"/>
    </source>
</evidence>
<dbReference type="SUPFAM" id="SSF50998">
    <property type="entry name" value="Quinoprotein alcohol dehydrogenase-like"/>
    <property type="match status" value="1"/>
</dbReference>
<keyword evidence="3 6" id="KW-0597">Phosphoprotein</keyword>
<dbReference type="SUPFAM" id="SSF46689">
    <property type="entry name" value="Homeodomain-like"/>
    <property type="match status" value="1"/>
</dbReference>
<dbReference type="InterPro" id="IPR013783">
    <property type="entry name" value="Ig-like_fold"/>
</dbReference>
<dbReference type="InterPro" id="IPR003661">
    <property type="entry name" value="HisK_dim/P_dom"/>
</dbReference>